<dbReference type="Gene3D" id="3.40.50.300">
    <property type="entry name" value="P-loop containing nucleotide triphosphate hydrolases"/>
    <property type="match status" value="1"/>
</dbReference>
<dbReference type="Proteomes" id="UP000270866">
    <property type="component" value="Unassembled WGS sequence"/>
</dbReference>
<feature type="compositionally biased region" description="Acidic residues" evidence="2">
    <location>
        <begin position="261"/>
        <end position="279"/>
    </location>
</feature>
<dbReference type="Pfam" id="PF24883">
    <property type="entry name" value="NPHP3_N"/>
    <property type="match status" value="1"/>
</dbReference>
<keyword evidence="1" id="KW-0677">Repeat</keyword>
<dbReference type="AlphaFoldDB" id="A0A3L6MTC0"/>
<protein>
    <submittedName>
        <fullName evidence="6">Uncharacterized protein</fullName>
    </submittedName>
</protein>
<dbReference type="SUPFAM" id="SSF52540">
    <property type="entry name" value="P-loop containing nucleoside triphosphate hydrolases"/>
    <property type="match status" value="1"/>
</dbReference>
<accession>A0A3L6MTC0</accession>
<dbReference type="EMBL" id="MRCU01000014">
    <property type="protein sequence ID" value="RKK08127.1"/>
    <property type="molecule type" value="Genomic_DNA"/>
</dbReference>
<evidence type="ECO:0000259" key="4">
    <source>
        <dbReference type="Pfam" id="PF24883"/>
    </source>
</evidence>
<evidence type="ECO:0000256" key="3">
    <source>
        <dbReference type="SAM" id="SignalP"/>
    </source>
</evidence>
<dbReference type="PANTHER" id="PTHR10039">
    <property type="entry name" value="AMELOGENIN"/>
    <property type="match status" value="1"/>
</dbReference>
<evidence type="ECO:0000313" key="6">
    <source>
        <dbReference type="EMBL" id="RKK08127.1"/>
    </source>
</evidence>
<feature type="signal peptide" evidence="3">
    <location>
        <begin position="1"/>
        <end position="27"/>
    </location>
</feature>
<dbReference type="InterPro" id="IPR056693">
    <property type="entry name" value="DUF7791"/>
</dbReference>
<evidence type="ECO:0000256" key="1">
    <source>
        <dbReference type="ARBA" id="ARBA00022737"/>
    </source>
</evidence>
<organism evidence="6 7">
    <name type="scientific">Fusarium oxysporum f. sp. cepae</name>
    <dbReference type="NCBI Taxonomy" id="396571"/>
    <lineage>
        <taxon>Eukaryota</taxon>
        <taxon>Fungi</taxon>
        <taxon>Dikarya</taxon>
        <taxon>Ascomycota</taxon>
        <taxon>Pezizomycotina</taxon>
        <taxon>Sordariomycetes</taxon>
        <taxon>Hypocreomycetidae</taxon>
        <taxon>Hypocreales</taxon>
        <taxon>Nectriaceae</taxon>
        <taxon>Fusarium</taxon>
        <taxon>Fusarium oxysporum species complex</taxon>
    </lineage>
</organism>
<dbReference type="InterPro" id="IPR056884">
    <property type="entry name" value="NPHP3-like_N"/>
</dbReference>
<dbReference type="PANTHER" id="PTHR10039:SF5">
    <property type="entry name" value="NACHT DOMAIN-CONTAINING PROTEIN"/>
    <property type="match status" value="1"/>
</dbReference>
<feature type="region of interest" description="Disordered" evidence="2">
    <location>
        <begin position="261"/>
        <end position="286"/>
    </location>
</feature>
<evidence type="ECO:0000313" key="7">
    <source>
        <dbReference type="Proteomes" id="UP000270866"/>
    </source>
</evidence>
<keyword evidence="3" id="KW-0732">Signal</keyword>
<proteinExistence type="predicted"/>
<dbReference type="InterPro" id="IPR027417">
    <property type="entry name" value="P-loop_NTPase"/>
</dbReference>
<feature type="domain" description="DUF7791" evidence="5">
    <location>
        <begin position="574"/>
        <end position="708"/>
    </location>
</feature>
<name>A0A3L6MTC0_FUSOX</name>
<reference evidence="6 7" key="1">
    <citation type="journal article" date="2018" name="Sci. Rep.">
        <title>Characterisation of pathogen-specific regions and novel effector candidates in Fusarium oxysporum f. sp. cepae.</title>
        <authorList>
            <person name="Armitage A.D."/>
            <person name="Taylor A."/>
            <person name="Sobczyk M.K."/>
            <person name="Baxter L."/>
            <person name="Greenfield B.P."/>
            <person name="Bates H.J."/>
            <person name="Wilson F."/>
            <person name="Jackson A.C."/>
            <person name="Ott S."/>
            <person name="Harrison R.J."/>
            <person name="Clarkson J.P."/>
        </authorList>
    </citation>
    <scope>NUCLEOTIDE SEQUENCE [LARGE SCALE GENOMIC DNA]</scope>
    <source>
        <strain evidence="6 7">FoC_Fus2</strain>
    </source>
</reference>
<gene>
    <name evidence="6" type="ORF">BFJ65_g16788</name>
</gene>
<evidence type="ECO:0000259" key="5">
    <source>
        <dbReference type="Pfam" id="PF25053"/>
    </source>
</evidence>
<evidence type="ECO:0000256" key="2">
    <source>
        <dbReference type="SAM" id="MobiDB-lite"/>
    </source>
</evidence>
<feature type="chain" id="PRO_5017933959" evidence="3">
    <location>
        <begin position="28"/>
        <end position="1147"/>
    </location>
</feature>
<comment type="caution">
    <text evidence="6">The sequence shown here is derived from an EMBL/GenBank/DDBJ whole genome shotgun (WGS) entry which is preliminary data.</text>
</comment>
<sequence>MATGLEALGAASAVLQVIAFASDLAVACKDAYDGATTPLEGLQRHAKEMAEAVDRVYTRCDDMVRSNSKFSAPELQNIAAKCRDAAKKLETEVQYVTSMQAKGNIAKSFHKAFRISRHRTKIQDLEESLSKHQRLMELELTSHLCTRSDAISLQQEAGFRKLEVDVQSLIEQLAKDQINMANLLKEHATTRNVITQETAKAEGTINAHTDTRILELRTNVESEATCKKFLQSLKAPRMNQRYNDVMDPRDASFNQVFASYGEDDSDTEQDEDSEGDESSDISSSSNYTRHIDEIHRSWASFSSWLQSDDILFYIQGKPGSGKSTLVKFILDQEQTLKLVQQWSHYATIVSYFFWKIGSHEQNSIKGLWCSLLYQRLQDQQKLIQNTLEHFKHLSLHTEYHDWSIKDLEAVWGHVANIDSRHLCIFIDGLDEIRNDDGFSKLAQSIQLISKLPRTKLCVSTRPEAQIMRWLKTTSASGILLEDLTKFDMLVFVRKKFRPLLLNENLSSEAFNELRQKLVYKSQGVFLWLHLATRSIIEGIENGDAEDMLLERLSGLPQDLEKLYIDMWQRLNTNNPVYRETAARYFHYVIQRSDTSVAYISDSETQFADLPMTFQIACSENPKIQQTLLQGRGIVEVVDVLRMCNETRASIHIRCAGLIEAHPKKLHRRTSECLGGQSSSFSEAFGTVAFIHRTAHDFLTDTEAGQNILGYGTLLDSTLETRLLKGLICMVLVSQSKWGITWHMSVIYKVIRFLMRWGSEALPSIIEILDVIRPLYDKHAIIHEFPSMPQPPFFSFLTNNKLFDDFIIARLRTENSTLLVTSVLRYGWDPDSGKAKPSKRLFDALMALEANPHEYGETLRCLMGAPFVRKGTAFTNLLMSFFKSTQRGLGPEEEQQPEMGEDELCSETTCEMLEMAVRMAKDCQDLTATVALPACFLKNGRMRILPLSELFYNGGLWTSNRYDFVIYEVNVQFLLLYLLSKVRGNLARAVLADPQAQGLLSKANNPSVKIRYSRVSEITEEMVEDNFSLSVKWKRIAPQAHSLPISVIEHIFNVNFKGHPKEMDVYYEDQADHDIIAQHIKDLETEDVNHETMVTSLANETLGFCTFEEAGISRPAGHLRHQRVLGLGKWHLSPLRIGRLEVAAASKE</sequence>
<dbReference type="Pfam" id="PF25053">
    <property type="entry name" value="DUF7791"/>
    <property type="match status" value="1"/>
</dbReference>
<feature type="domain" description="Nephrocystin 3-like N-terminal" evidence="4">
    <location>
        <begin position="300"/>
        <end position="461"/>
    </location>
</feature>